<dbReference type="Pfam" id="PF00657">
    <property type="entry name" value="Lipase_GDSL"/>
    <property type="match status" value="1"/>
</dbReference>
<dbReference type="RefSeq" id="WP_132175803.1">
    <property type="nucleotide sequence ID" value="NZ_SMKX01000169.1"/>
</dbReference>
<feature type="signal peptide" evidence="3">
    <location>
        <begin position="1"/>
        <end position="27"/>
    </location>
</feature>
<dbReference type="GO" id="GO:0016788">
    <property type="term" value="F:hydrolase activity, acting on ester bonds"/>
    <property type="evidence" value="ECO:0007669"/>
    <property type="project" value="InterPro"/>
</dbReference>
<reference evidence="4 5" key="1">
    <citation type="submission" date="2019-03" db="EMBL/GenBank/DDBJ databases">
        <title>Draft genome sequences of novel Actinobacteria.</title>
        <authorList>
            <person name="Sahin N."/>
            <person name="Ay H."/>
            <person name="Saygin H."/>
        </authorList>
    </citation>
    <scope>NUCLEOTIDE SEQUENCE [LARGE SCALE GENOMIC DNA]</scope>
    <source>
        <strain evidence="4 5">JCM 13523</strain>
    </source>
</reference>
<keyword evidence="3" id="KW-0732">Signal</keyword>
<keyword evidence="5" id="KW-1185">Reference proteome</keyword>
<accession>A0A4R4YNF8</accession>
<keyword evidence="2" id="KW-0378">Hydrolase</keyword>
<proteinExistence type="inferred from homology"/>
<dbReference type="EMBL" id="SMKX01000169">
    <property type="protein sequence ID" value="TDD46628.1"/>
    <property type="molecule type" value="Genomic_DNA"/>
</dbReference>
<evidence type="ECO:0000256" key="1">
    <source>
        <dbReference type="ARBA" id="ARBA00008668"/>
    </source>
</evidence>
<evidence type="ECO:0000313" key="5">
    <source>
        <dbReference type="Proteomes" id="UP000295124"/>
    </source>
</evidence>
<dbReference type="AlphaFoldDB" id="A0A4R4YNF8"/>
<evidence type="ECO:0000256" key="3">
    <source>
        <dbReference type="SAM" id="SignalP"/>
    </source>
</evidence>
<comment type="similarity">
    <text evidence="1">Belongs to the 'GDSL' lipolytic enzyme family.</text>
</comment>
<dbReference type="InterPro" id="IPR037459">
    <property type="entry name" value="RhgT-like"/>
</dbReference>
<dbReference type="InterPro" id="IPR036514">
    <property type="entry name" value="SGNH_hydro_sf"/>
</dbReference>
<evidence type="ECO:0000256" key="2">
    <source>
        <dbReference type="ARBA" id="ARBA00022801"/>
    </source>
</evidence>
<dbReference type="PANTHER" id="PTHR43695">
    <property type="entry name" value="PUTATIVE (AFU_ORTHOLOGUE AFUA_2G17250)-RELATED"/>
    <property type="match status" value="1"/>
</dbReference>
<dbReference type="Proteomes" id="UP000295124">
    <property type="component" value="Unassembled WGS sequence"/>
</dbReference>
<dbReference type="PANTHER" id="PTHR43695:SF1">
    <property type="entry name" value="RHAMNOGALACTURONAN ACETYLESTERASE"/>
    <property type="match status" value="1"/>
</dbReference>
<dbReference type="OrthoDB" id="3325224at2"/>
<dbReference type="InterPro" id="IPR001087">
    <property type="entry name" value="GDSL"/>
</dbReference>
<gene>
    <name evidence="4" type="ORF">E1263_36160</name>
</gene>
<feature type="chain" id="PRO_5039665340" evidence="3">
    <location>
        <begin position="28"/>
        <end position="290"/>
    </location>
</feature>
<comment type="caution">
    <text evidence="4">The sequence shown here is derived from an EMBL/GenBank/DDBJ whole genome shotgun (WGS) entry which is preliminary data.</text>
</comment>
<sequence>MKLRSALLRTALLTGAAIVFSSVTVSTATPAVANPCSEKPATAAAAPAAQTPITVWLAGDSTMAAPSGGAVCPAGWGSQVAPYFNANATVRNSAVGGRSIQTWLYEGNVTGTKNSAGECVLSSNTYSSRWQAMLNSTTGMKAGDYLLIQFGINDGDPNCPRHVGSARYRELLGVMAAAAKARGAKPVFLTPVSAIKCSGSTAVATRGFLSETNAAATANQVPVIDLHKLSYTLYNTLRLCPNNGDYGSGAVGAFFCNDHTHFEPAGARQIAGVVTKAIRDQNIPLSAYLK</sequence>
<dbReference type="Gene3D" id="3.40.50.1110">
    <property type="entry name" value="SGNH hydrolase"/>
    <property type="match status" value="1"/>
</dbReference>
<organism evidence="4 5">
    <name type="scientific">Kribbella antibiotica</name>
    <dbReference type="NCBI Taxonomy" id="190195"/>
    <lineage>
        <taxon>Bacteria</taxon>
        <taxon>Bacillati</taxon>
        <taxon>Actinomycetota</taxon>
        <taxon>Actinomycetes</taxon>
        <taxon>Propionibacteriales</taxon>
        <taxon>Kribbellaceae</taxon>
        <taxon>Kribbella</taxon>
    </lineage>
</organism>
<name>A0A4R4YNF8_9ACTN</name>
<evidence type="ECO:0000313" key="4">
    <source>
        <dbReference type="EMBL" id="TDD46628.1"/>
    </source>
</evidence>
<protein>
    <submittedName>
        <fullName evidence="4">Carbohydrate esterase</fullName>
    </submittedName>
</protein>
<dbReference type="SUPFAM" id="SSF52266">
    <property type="entry name" value="SGNH hydrolase"/>
    <property type="match status" value="1"/>
</dbReference>